<feature type="compositionally biased region" description="Basic and acidic residues" evidence="1">
    <location>
        <begin position="145"/>
        <end position="156"/>
    </location>
</feature>
<name>A0A2W1LG09_9BACL</name>
<accession>A0A2W1LG09</accession>
<sequence length="318" mass="34642">MTRGGERMSELGNLLKNAREEKGYSLEDIQDLTKIRKRYLEAIEEGNYAVLPGNFYVRAFVKNYAETVGLDAEEVLSMYQQEIPSKASEPIPEQPIIQKRRSARSSDRFSKWGFRIMMWSFLLLIGAVVYTYVVKQPEGEANRIVDDSKITDRAEAPDPAAEDPGAENTGSGKSNANADNTGQGADAPSSDTNGAAEEPAETEPEEEAVTTITFVESVGNSTDKMALSTGGVHKYEISVTGDGNKSWVELRKNNRTGEKLVFETISGPNTVTREVEGTVYMSIGNTTSVEVKIDGVPLDLGGKVTKRFIIEPAAAAAE</sequence>
<evidence type="ECO:0000256" key="1">
    <source>
        <dbReference type="SAM" id="MobiDB-lite"/>
    </source>
</evidence>
<evidence type="ECO:0000313" key="4">
    <source>
        <dbReference type="EMBL" id="PZD93384.1"/>
    </source>
</evidence>
<dbReference type="OrthoDB" id="9797543at2"/>
<dbReference type="InterPro" id="IPR025194">
    <property type="entry name" value="RodZ-like_C"/>
</dbReference>
<reference evidence="4 5" key="1">
    <citation type="submission" date="2018-06" db="EMBL/GenBank/DDBJ databases">
        <title>Paenibacillus imtechensis sp. nov.</title>
        <authorList>
            <person name="Pinnaka A.K."/>
            <person name="Singh H."/>
            <person name="Kaur M."/>
        </authorList>
    </citation>
    <scope>NUCLEOTIDE SEQUENCE [LARGE SCALE GENOMIC DNA]</scope>
    <source>
        <strain evidence="4 5">SMB1</strain>
    </source>
</reference>
<dbReference type="InterPro" id="IPR050400">
    <property type="entry name" value="Bact_Cytoskel_RodZ"/>
</dbReference>
<protein>
    <recommendedName>
        <fullName evidence="3">Cytoskeleton protein RodZ-like C-terminal domain-containing protein</fullName>
    </recommendedName>
</protein>
<dbReference type="PANTHER" id="PTHR34475:SF1">
    <property type="entry name" value="CYTOSKELETON PROTEIN RODZ"/>
    <property type="match status" value="1"/>
</dbReference>
<dbReference type="PANTHER" id="PTHR34475">
    <property type="match status" value="1"/>
</dbReference>
<keyword evidence="2" id="KW-0812">Transmembrane</keyword>
<dbReference type="Pfam" id="PF13464">
    <property type="entry name" value="RodZ_C"/>
    <property type="match status" value="1"/>
</dbReference>
<evidence type="ECO:0000256" key="2">
    <source>
        <dbReference type="SAM" id="Phobius"/>
    </source>
</evidence>
<evidence type="ECO:0000259" key="3">
    <source>
        <dbReference type="Pfam" id="PF13464"/>
    </source>
</evidence>
<dbReference type="Gene3D" id="1.10.260.40">
    <property type="entry name" value="lambda repressor-like DNA-binding domains"/>
    <property type="match status" value="1"/>
</dbReference>
<feature type="domain" description="Cytoskeleton protein RodZ-like C-terminal" evidence="3">
    <location>
        <begin position="245"/>
        <end position="303"/>
    </location>
</feature>
<proteinExistence type="predicted"/>
<feature type="compositionally biased region" description="Polar residues" evidence="1">
    <location>
        <begin position="168"/>
        <end position="193"/>
    </location>
</feature>
<feature type="region of interest" description="Disordered" evidence="1">
    <location>
        <begin position="145"/>
        <end position="209"/>
    </location>
</feature>
<evidence type="ECO:0000313" key="5">
    <source>
        <dbReference type="Proteomes" id="UP000249522"/>
    </source>
</evidence>
<dbReference type="SUPFAM" id="SSF47413">
    <property type="entry name" value="lambda repressor-like DNA-binding domains"/>
    <property type="match status" value="1"/>
</dbReference>
<feature type="compositionally biased region" description="Acidic residues" evidence="1">
    <location>
        <begin position="198"/>
        <end position="208"/>
    </location>
</feature>
<dbReference type="InterPro" id="IPR010982">
    <property type="entry name" value="Lambda_DNA-bd_dom_sf"/>
</dbReference>
<keyword evidence="2" id="KW-1133">Transmembrane helix</keyword>
<dbReference type="EMBL" id="QKRB01000057">
    <property type="protein sequence ID" value="PZD93384.1"/>
    <property type="molecule type" value="Genomic_DNA"/>
</dbReference>
<keyword evidence="5" id="KW-1185">Reference proteome</keyword>
<dbReference type="Pfam" id="PF13413">
    <property type="entry name" value="HTH_25"/>
    <property type="match status" value="1"/>
</dbReference>
<organism evidence="4 5">
    <name type="scientific">Paenibacillus sambharensis</name>
    <dbReference type="NCBI Taxonomy" id="1803190"/>
    <lineage>
        <taxon>Bacteria</taxon>
        <taxon>Bacillati</taxon>
        <taxon>Bacillota</taxon>
        <taxon>Bacilli</taxon>
        <taxon>Bacillales</taxon>
        <taxon>Paenibacillaceae</taxon>
        <taxon>Paenibacillus</taxon>
    </lineage>
</organism>
<dbReference type="GO" id="GO:0003677">
    <property type="term" value="F:DNA binding"/>
    <property type="evidence" value="ECO:0007669"/>
    <property type="project" value="InterPro"/>
</dbReference>
<keyword evidence="2" id="KW-0472">Membrane</keyword>
<feature type="transmembrane region" description="Helical" evidence="2">
    <location>
        <begin position="112"/>
        <end position="133"/>
    </location>
</feature>
<comment type="caution">
    <text evidence="4">The sequence shown here is derived from an EMBL/GenBank/DDBJ whole genome shotgun (WGS) entry which is preliminary data.</text>
</comment>
<dbReference type="AlphaFoldDB" id="A0A2W1LG09"/>
<dbReference type="Proteomes" id="UP000249522">
    <property type="component" value="Unassembled WGS sequence"/>
</dbReference>
<gene>
    <name evidence="4" type="ORF">DNH61_22385</name>
</gene>